<dbReference type="KEGG" id="bnn:FOA43_003495"/>
<feature type="compositionally biased region" description="Low complexity" evidence="1">
    <location>
        <begin position="267"/>
        <end position="294"/>
    </location>
</feature>
<feature type="compositionally biased region" description="Basic and acidic residues" evidence="1">
    <location>
        <begin position="369"/>
        <end position="379"/>
    </location>
</feature>
<reference evidence="3" key="1">
    <citation type="submission" date="2020-10" db="EMBL/GenBank/DDBJ databases">
        <authorList>
            <person name="Roach M.J.R."/>
        </authorList>
    </citation>
    <scope>NUCLEOTIDE SEQUENCE</scope>
    <source>
        <strain evidence="3">CBS 1945</strain>
    </source>
</reference>
<dbReference type="Proteomes" id="UP000662931">
    <property type="component" value="Chromosome 4"/>
</dbReference>
<proteinExistence type="predicted"/>
<dbReference type="AlphaFoldDB" id="A0A875S8W4"/>
<keyword evidence="4" id="KW-1185">Reference proteome</keyword>
<gene>
    <name evidence="3" type="ORF">FOA43_003495</name>
</gene>
<dbReference type="OrthoDB" id="3992842at2759"/>
<dbReference type="PROSITE" id="PS50108">
    <property type="entry name" value="CRIB"/>
    <property type="match status" value="1"/>
</dbReference>
<dbReference type="InterPro" id="IPR000095">
    <property type="entry name" value="CRIB_dom"/>
</dbReference>
<feature type="region of interest" description="Disordered" evidence="1">
    <location>
        <begin position="260"/>
        <end position="297"/>
    </location>
</feature>
<evidence type="ECO:0000256" key="1">
    <source>
        <dbReference type="SAM" id="MobiDB-lite"/>
    </source>
</evidence>
<evidence type="ECO:0000313" key="3">
    <source>
        <dbReference type="EMBL" id="QPG76109.1"/>
    </source>
</evidence>
<evidence type="ECO:0000259" key="2">
    <source>
        <dbReference type="PROSITE" id="PS50108"/>
    </source>
</evidence>
<name>A0A875S8W4_EENNA</name>
<accession>A0A875S8W4</accession>
<protein>
    <recommendedName>
        <fullName evidence="2">CRIB domain-containing protein</fullName>
    </recommendedName>
</protein>
<dbReference type="EMBL" id="CP064815">
    <property type="protein sequence ID" value="QPG76109.1"/>
    <property type="molecule type" value="Genomic_DNA"/>
</dbReference>
<feature type="region of interest" description="Disordered" evidence="1">
    <location>
        <begin position="359"/>
        <end position="379"/>
    </location>
</feature>
<organism evidence="3 4">
    <name type="scientific">Eeniella nana</name>
    <name type="common">Yeast</name>
    <name type="synonym">Brettanomyces nanus</name>
    <dbReference type="NCBI Taxonomy" id="13502"/>
    <lineage>
        <taxon>Eukaryota</taxon>
        <taxon>Fungi</taxon>
        <taxon>Dikarya</taxon>
        <taxon>Ascomycota</taxon>
        <taxon>Saccharomycotina</taxon>
        <taxon>Pichiomycetes</taxon>
        <taxon>Pichiales</taxon>
        <taxon>Pichiaceae</taxon>
        <taxon>Brettanomyces</taxon>
    </lineage>
</organism>
<evidence type="ECO:0000313" key="4">
    <source>
        <dbReference type="Proteomes" id="UP000662931"/>
    </source>
</evidence>
<dbReference type="RefSeq" id="XP_038779674.1">
    <property type="nucleotide sequence ID" value="XM_038923746.1"/>
</dbReference>
<sequence>MPKSPKLESLWIDEAENYKKQARRQTKRKVLSKKKSMHFLRLFDQSADEIQFAKSKQFDKLISTPFGFDHVAHIDSKGSFGLENSFHTVDLSVLPQFMENTASHEKNVMASFAESSRARSFGAKEPSEKTPRTQQNNVPFKVYSSFRTSSILTSSQTVASSVPGVPIPATPSVGHSPYSIKHMRSASVISSLSNKAISRSDSVFTRATTVSTMTSLNSSPAQSVQLRRKSNGVAFRSIYEGGIMLSPKEFLPLIRQEGDNKHHHMNSSMHSNSSASGSASGSQSRSGSSSLRYSRLSRDSTASTSLCSNLLKTDKNVGQRTESHVNQHVEDSESDDDIKLEKFELSDLSNRLAKSKSTPALMETLSGETETKPQRSATKEYTVRFKTSEIVQAPIPHSISSGSIGSSPLCKRTDPCVNDAEEEEPDDDKNVEDFFGDLGLDNVDFGHQKDLDKAFLSLILDDDDSSQEDESEAIIAKTESALRSLQAVAVATSRRSMRH</sequence>
<dbReference type="GeneID" id="62196895"/>
<feature type="domain" description="CRIB" evidence="2">
    <location>
        <begin position="62"/>
        <end position="75"/>
    </location>
</feature>